<proteinExistence type="predicted"/>
<feature type="compositionally biased region" description="Polar residues" evidence="1">
    <location>
        <begin position="163"/>
        <end position="174"/>
    </location>
</feature>
<comment type="caution">
    <text evidence="2">The sequence shown here is derived from an EMBL/GenBank/DDBJ whole genome shotgun (WGS) entry which is preliminary data.</text>
</comment>
<dbReference type="AlphaFoldDB" id="A0AA36CHE8"/>
<evidence type="ECO:0000313" key="3">
    <source>
        <dbReference type="Proteomes" id="UP001177023"/>
    </source>
</evidence>
<feature type="compositionally biased region" description="Pro residues" evidence="1">
    <location>
        <begin position="151"/>
        <end position="160"/>
    </location>
</feature>
<sequence length="174" mass="18744">ASPVNMGWGDHHMVTYRTAENSVPIVHNPSPHLSRSPSRIQYPTTKALVAASRLRAVFQPNAPTITVSRSNSLNRPTQPPPGVPSEPRDSALQALYEEHGAEMGIRTEPIEHHYVVPPDSPAEKPPPPIPKASPVAATSKIQRSESMNRPPTIPPPPPPVSLISPNSTSPPIDD</sequence>
<evidence type="ECO:0000256" key="1">
    <source>
        <dbReference type="SAM" id="MobiDB-lite"/>
    </source>
</evidence>
<dbReference type="EMBL" id="CATQJA010001915">
    <property type="protein sequence ID" value="CAJ0569084.1"/>
    <property type="molecule type" value="Genomic_DNA"/>
</dbReference>
<reference evidence="2" key="1">
    <citation type="submission" date="2023-06" db="EMBL/GenBank/DDBJ databases">
        <authorList>
            <person name="Delattre M."/>
        </authorList>
    </citation>
    <scope>NUCLEOTIDE SEQUENCE</scope>
    <source>
        <strain evidence="2">AF72</strain>
    </source>
</reference>
<keyword evidence="3" id="KW-1185">Reference proteome</keyword>
<organism evidence="2 3">
    <name type="scientific">Mesorhabditis spiculigera</name>
    <dbReference type="NCBI Taxonomy" id="96644"/>
    <lineage>
        <taxon>Eukaryota</taxon>
        <taxon>Metazoa</taxon>
        <taxon>Ecdysozoa</taxon>
        <taxon>Nematoda</taxon>
        <taxon>Chromadorea</taxon>
        <taxon>Rhabditida</taxon>
        <taxon>Rhabditina</taxon>
        <taxon>Rhabditomorpha</taxon>
        <taxon>Rhabditoidea</taxon>
        <taxon>Rhabditidae</taxon>
        <taxon>Mesorhabditinae</taxon>
        <taxon>Mesorhabditis</taxon>
    </lineage>
</organism>
<name>A0AA36CHE8_9BILA</name>
<feature type="region of interest" description="Disordered" evidence="1">
    <location>
        <begin position="62"/>
        <end position="174"/>
    </location>
</feature>
<feature type="compositionally biased region" description="Polar residues" evidence="1">
    <location>
        <begin position="139"/>
        <end position="149"/>
    </location>
</feature>
<gene>
    <name evidence="2" type="ORF">MSPICULIGERA_LOCUS7578</name>
</gene>
<dbReference type="Proteomes" id="UP001177023">
    <property type="component" value="Unassembled WGS sequence"/>
</dbReference>
<feature type="non-terminal residue" evidence="2">
    <location>
        <position position="1"/>
    </location>
</feature>
<accession>A0AA36CHE8</accession>
<feature type="compositionally biased region" description="Pro residues" evidence="1">
    <location>
        <begin position="118"/>
        <end position="131"/>
    </location>
</feature>
<evidence type="ECO:0000313" key="2">
    <source>
        <dbReference type="EMBL" id="CAJ0569084.1"/>
    </source>
</evidence>
<feature type="compositionally biased region" description="Polar residues" evidence="1">
    <location>
        <begin position="62"/>
        <end position="76"/>
    </location>
</feature>
<feature type="non-terminal residue" evidence="2">
    <location>
        <position position="174"/>
    </location>
</feature>
<protein>
    <submittedName>
        <fullName evidence="2">Uncharacterized protein</fullName>
    </submittedName>
</protein>